<name>A0ABU2XEV0_9ACTN</name>
<dbReference type="RefSeq" id="WP_311724429.1">
    <property type="nucleotide sequence ID" value="NZ_JAVRFD010000006.1"/>
</dbReference>
<organism evidence="7 8">
    <name type="scientific">Streptomyces lonegramiae</name>
    <dbReference type="NCBI Taxonomy" id="3075524"/>
    <lineage>
        <taxon>Bacteria</taxon>
        <taxon>Bacillati</taxon>
        <taxon>Actinomycetota</taxon>
        <taxon>Actinomycetes</taxon>
        <taxon>Kitasatosporales</taxon>
        <taxon>Streptomycetaceae</taxon>
        <taxon>Streptomyces</taxon>
    </lineage>
</organism>
<dbReference type="Pfam" id="PF00440">
    <property type="entry name" value="TetR_N"/>
    <property type="match status" value="1"/>
</dbReference>
<evidence type="ECO:0000256" key="5">
    <source>
        <dbReference type="SAM" id="MobiDB-lite"/>
    </source>
</evidence>
<feature type="region of interest" description="Disordered" evidence="5">
    <location>
        <begin position="1"/>
        <end position="32"/>
    </location>
</feature>
<evidence type="ECO:0000259" key="6">
    <source>
        <dbReference type="PROSITE" id="PS50977"/>
    </source>
</evidence>
<gene>
    <name evidence="7" type="ORF">RND15_15080</name>
</gene>
<dbReference type="InterPro" id="IPR050109">
    <property type="entry name" value="HTH-type_TetR-like_transc_reg"/>
</dbReference>
<comment type="caution">
    <text evidence="7">The sequence shown here is derived from an EMBL/GenBank/DDBJ whole genome shotgun (WGS) entry which is preliminary data.</text>
</comment>
<dbReference type="PANTHER" id="PTHR30055">
    <property type="entry name" value="HTH-TYPE TRANSCRIPTIONAL REGULATOR RUTR"/>
    <property type="match status" value="1"/>
</dbReference>
<reference evidence="7" key="1">
    <citation type="submission" date="2024-05" db="EMBL/GenBank/DDBJ databases">
        <title>30 novel species of actinomycetes from the DSMZ collection.</title>
        <authorList>
            <person name="Nouioui I."/>
        </authorList>
    </citation>
    <scope>NUCLEOTIDE SEQUENCE</scope>
    <source>
        <strain evidence="7">DSM 41529</strain>
    </source>
</reference>
<dbReference type="Gene3D" id="1.10.357.10">
    <property type="entry name" value="Tetracycline Repressor, domain 2"/>
    <property type="match status" value="1"/>
</dbReference>
<evidence type="ECO:0000256" key="4">
    <source>
        <dbReference type="PROSITE-ProRule" id="PRU00335"/>
    </source>
</evidence>
<feature type="compositionally biased region" description="Polar residues" evidence="5">
    <location>
        <begin position="1"/>
        <end position="12"/>
    </location>
</feature>
<dbReference type="SUPFAM" id="SSF46689">
    <property type="entry name" value="Homeodomain-like"/>
    <property type="match status" value="1"/>
</dbReference>
<dbReference type="Gene3D" id="1.10.10.60">
    <property type="entry name" value="Homeodomain-like"/>
    <property type="match status" value="1"/>
</dbReference>
<evidence type="ECO:0000256" key="2">
    <source>
        <dbReference type="ARBA" id="ARBA00023125"/>
    </source>
</evidence>
<proteinExistence type="predicted"/>
<dbReference type="InterPro" id="IPR009057">
    <property type="entry name" value="Homeodomain-like_sf"/>
</dbReference>
<dbReference type="InterPro" id="IPR036271">
    <property type="entry name" value="Tet_transcr_reg_TetR-rel_C_sf"/>
</dbReference>
<evidence type="ECO:0000256" key="3">
    <source>
        <dbReference type="ARBA" id="ARBA00023163"/>
    </source>
</evidence>
<dbReference type="SUPFAM" id="SSF48498">
    <property type="entry name" value="Tetracyclin repressor-like, C-terminal domain"/>
    <property type="match status" value="1"/>
</dbReference>
<feature type="DNA-binding region" description="H-T-H motif" evidence="4">
    <location>
        <begin position="56"/>
        <end position="75"/>
    </location>
</feature>
<evidence type="ECO:0000313" key="8">
    <source>
        <dbReference type="Proteomes" id="UP001180754"/>
    </source>
</evidence>
<accession>A0ABU2XEV0</accession>
<dbReference type="InterPro" id="IPR004111">
    <property type="entry name" value="Repressor_TetR_C"/>
</dbReference>
<evidence type="ECO:0000313" key="7">
    <source>
        <dbReference type="EMBL" id="MDT0544016.1"/>
    </source>
</evidence>
<sequence length="255" mass="27622">MTTTEHSGSGDISRSLELMWGTGERPSRGPKPGLTLERIVTAAIAIADAEGLAAVSMRRLSAELGTGTMSLYRYVPGKAELLDLMLDQVQSFDPTAHDLELGWRETMEMVARGAWQLYERHPWLLQVDQARPVLGPNAMAGLEFALRGLDGLGLTDRERVHVIVTVDGFATGVARTHLNSTMAEKRTGVSDEEFWKAHGPAMEKALASGRFPMQAALDEDAFKGPDTDVREFGLKSLLDGIGAFIGTRAGDAAEQ</sequence>
<dbReference type="PANTHER" id="PTHR30055:SF151">
    <property type="entry name" value="TRANSCRIPTIONAL REGULATORY PROTEIN"/>
    <property type="match status" value="1"/>
</dbReference>
<keyword evidence="8" id="KW-1185">Reference proteome</keyword>
<keyword evidence="3" id="KW-0804">Transcription</keyword>
<dbReference type="PROSITE" id="PS50977">
    <property type="entry name" value="HTH_TETR_2"/>
    <property type="match status" value="1"/>
</dbReference>
<dbReference type="EMBL" id="JAVRFD010000006">
    <property type="protein sequence ID" value="MDT0544016.1"/>
    <property type="molecule type" value="Genomic_DNA"/>
</dbReference>
<feature type="domain" description="HTH tetR-type" evidence="6">
    <location>
        <begin position="33"/>
        <end position="93"/>
    </location>
</feature>
<protein>
    <submittedName>
        <fullName evidence="7">TetR/AcrR family transcriptional regulator</fullName>
    </submittedName>
</protein>
<keyword evidence="2 4" id="KW-0238">DNA-binding</keyword>
<dbReference type="InterPro" id="IPR001647">
    <property type="entry name" value="HTH_TetR"/>
</dbReference>
<evidence type="ECO:0000256" key="1">
    <source>
        <dbReference type="ARBA" id="ARBA00023015"/>
    </source>
</evidence>
<dbReference type="Proteomes" id="UP001180754">
    <property type="component" value="Unassembled WGS sequence"/>
</dbReference>
<keyword evidence="1" id="KW-0805">Transcription regulation</keyword>
<dbReference type="Pfam" id="PF02909">
    <property type="entry name" value="TetR_C_1"/>
    <property type="match status" value="1"/>
</dbReference>